<accession>A0A1J4MKF6</accession>
<reference evidence="1 2" key="1">
    <citation type="submission" date="2016-10" db="EMBL/GenBank/DDBJ databases">
        <title>Reductive evolution of mitochondrial metabolism and differential evolution of invasion-related proteins in Cryptosporidium.</title>
        <authorList>
            <person name="Liu S."/>
            <person name="Roellig D.M."/>
            <person name="Guo Y."/>
            <person name="Li N."/>
            <person name="Frace M.A."/>
            <person name="Tang K."/>
            <person name="Zhang L."/>
            <person name="Feng Y."/>
            <person name="Xiao L."/>
        </authorList>
    </citation>
    <scope>NUCLEOTIDE SEQUENCE [LARGE SCALE GENOMIC DNA]</scope>
    <source>
        <strain evidence="1">39726</strain>
    </source>
</reference>
<sequence length="1048" mass="118984">MGLSGSTTVENCRVGKVKLRCDGRTRKESVSAGNGGPGRVVSFFEELNEYLDIEFLAEDIEESESFSEVGETLKRGKSHDVSLVSVLKENSKEESRPELMRSETYNIGSEAFGCGCEKSSSGNFKRKLRSFLSPELCIRIPNESRKFSKEGIVGSGKVLVGRDDLIDTAMRYICDTEKNASLPLFPSSLYASNITCNSWYSLTGFLENGISFEVPEGVEAISLMGYEFSVDDANVRRSANLHSISLLENLRLVLREKKTAKFTIIKPQIWFKRTEESLSHLEEENLTKRSLVSNVRDINDDQDRFYSQGIIYCSMLSGTVSLAEGKEGVEVWWSFESPAPSLPNEAIKLPLVASLDVGISKLENWLLNETVQHPETWVPFFVPQKKLKNSAPIWVHRLEKLLLNAQILWKCQYLIKSLNTYNSCFLALAGTNSAEDDYRVGASSILSKFINEDHITNYTVCFSELISQFESWRVNHRITSDYCMEMMSLICVGSLVTSESLLEIMLSLKQSGFELKLSISLQKESPFTDSKIPKKMLEEKFTSFLSKILLLRGLSLRSLLNYRTREFLVQHLKTKIQSLQMNGSEKVNIKESFGRVLDVFEKDQAFEKATQTFITGLNLISSLVLKRSHFLVVGETIMSAMLFFAEVDRNITFAKIMGEKLLESGLKAAGKETLEQVSWKEVSGIETLFSLDEISRAIETLGYWIEEETSLFEAYSEKMTRENYFLLNQRLERIYESIKIKVHVLRIKLSPAFINFLLPRAVDEVKEELYSLRKGAFSRLQDNKENCRGMIFENCCQSKCFTDSNNNSHIQEIETFMPGIDMNQKKISGKDQELQQLSSCESESDSSKPELKRISISSMIFSMAKSLVSRERNISFTGIQCCNTDRTDFRNLLDLADSNCGEGAYNPPTWSISENTGCRTLVEKSTYMSSQKRADKLEELILDWIKLRCWNFTDSDLRWIDGCKYVGGGEFETALMQLSSDLNTEGVAKRILQEVDHSEVRQSLRHVTFEESSPLILVRSYILPYGELLLPNPQVSQLIGAVRSCNYR</sequence>
<dbReference type="OrthoDB" id="343282at2759"/>
<protein>
    <submittedName>
        <fullName evidence="1">Uncharacterized protein</fullName>
    </submittedName>
</protein>
<dbReference type="AlphaFoldDB" id="A0A1J4MKF6"/>
<comment type="caution">
    <text evidence="1">The sequence shown here is derived from an EMBL/GenBank/DDBJ whole genome shotgun (WGS) entry which is preliminary data.</text>
</comment>
<evidence type="ECO:0000313" key="1">
    <source>
        <dbReference type="EMBL" id="OII73931.1"/>
    </source>
</evidence>
<dbReference type="GeneID" id="39979523"/>
<proteinExistence type="predicted"/>
<keyword evidence="2" id="KW-1185">Reference proteome</keyword>
<gene>
    <name evidence="1" type="ORF">cubi_02733</name>
</gene>
<dbReference type="VEuPathDB" id="CryptoDB:cubi_02733"/>
<organism evidence="1 2">
    <name type="scientific">Cryptosporidium ubiquitum</name>
    <dbReference type="NCBI Taxonomy" id="857276"/>
    <lineage>
        <taxon>Eukaryota</taxon>
        <taxon>Sar</taxon>
        <taxon>Alveolata</taxon>
        <taxon>Apicomplexa</taxon>
        <taxon>Conoidasida</taxon>
        <taxon>Coccidia</taxon>
        <taxon>Eucoccidiorida</taxon>
        <taxon>Eimeriorina</taxon>
        <taxon>Cryptosporidiidae</taxon>
        <taxon>Cryptosporidium</taxon>
    </lineage>
</organism>
<dbReference type="RefSeq" id="XP_028875151.1">
    <property type="nucleotide sequence ID" value="XM_029019744.1"/>
</dbReference>
<evidence type="ECO:0000313" key="2">
    <source>
        <dbReference type="Proteomes" id="UP000186176"/>
    </source>
</evidence>
<dbReference type="Proteomes" id="UP000186176">
    <property type="component" value="Unassembled WGS sequence"/>
</dbReference>
<name>A0A1J4MKF6_9CRYT</name>
<dbReference type="EMBL" id="LRBP01000013">
    <property type="protein sequence ID" value="OII73931.1"/>
    <property type="molecule type" value="Genomic_DNA"/>
</dbReference>